<gene>
    <name evidence="1" type="ORF">AVDCRST_MAG68-553</name>
</gene>
<protein>
    <recommendedName>
        <fullName evidence="2">ATP-binding protein</fullName>
    </recommendedName>
</protein>
<organism evidence="1">
    <name type="scientific">uncultured Gemmatimonadota bacterium</name>
    <dbReference type="NCBI Taxonomy" id="203437"/>
    <lineage>
        <taxon>Bacteria</taxon>
        <taxon>Pseudomonadati</taxon>
        <taxon>Gemmatimonadota</taxon>
        <taxon>environmental samples</taxon>
    </lineage>
</organism>
<proteinExistence type="predicted"/>
<evidence type="ECO:0000313" key="1">
    <source>
        <dbReference type="EMBL" id="CAA9299514.1"/>
    </source>
</evidence>
<dbReference type="InterPro" id="IPR036890">
    <property type="entry name" value="HATPase_C_sf"/>
</dbReference>
<name>A0A6J4K9T5_9BACT</name>
<dbReference type="AlphaFoldDB" id="A0A6J4K9T5"/>
<sequence length="501" mass="55314">MPKSLPRPFEEGHGAPQRPLVDTRRFLLATRETGYRSTTAALAELVDNSLQAGARRIRVFVDTHDCEEVHRIAVLDNGGGMSCAELDEALQFGGSLRFGDRSGLGRFGMGLPNSSVSQARRLDVYSWTRPGDVRHASLDIDEVLAGGVPGRAGGVTPLPEWLCEDVGPHGTLVVWSRCDRLADQGVGHLAASMRTELGRVYRYSLWEGVVITVNGATVSPMDPLFLKTTSGGPRARAFGRPLRYEVRVPTTGEPSVVRVRFSELPVSEWKDRPAGERRASGIVRGAGVSVVRAGREIDYGWHLMGDKRRENYDDWWRCEIAFEPVLDELFGVTHSKQGIRPNPDLVALLAGDLESAARTLNRRVRDAFAATSTDLVGARAGRAERKATRRERTLPQGEFVPGHRRDGGVRSWRIVARELPTGDFFRVEHADGERVLVLNRLHPFYQSVYHPLAVDDQRRFALECLLLSAARAFDTGSSVSESEVLSALRADWSDALAAYLT</sequence>
<dbReference type="SUPFAM" id="SSF55874">
    <property type="entry name" value="ATPase domain of HSP90 chaperone/DNA topoisomerase II/histidine kinase"/>
    <property type="match status" value="1"/>
</dbReference>
<evidence type="ECO:0008006" key="2">
    <source>
        <dbReference type="Google" id="ProtNLM"/>
    </source>
</evidence>
<reference evidence="1" key="1">
    <citation type="submission" date="2020-02" db="EMBL/GenBank/DDBJ databases">
        <authorList>
            <person name="Meier V. D."/>
        </authorList>
    </citation>
    <scope>NUCLEOTIDE SEQUENCE</scope>
    <source>
        <strain evidence="1">AVDCRST_MAG68</strain>
    </source>
</reference>
<dbReference type="EMBL" id="CADCTW010000021">
    <property type="protein sequence ID" value="CAA9299514.1"/>
    <property type="molecule type" value="Genomic_DNA"/>
</dbReference>
<dbReference type="Gene3D" id="3.30.565.10">
    <property type="entry name" value="Histidine kinase-like ATPase, C-terminal domain"/>
    <property type="match status" value="1"/>
</dbReference>
<accession>A0A6J4K9T5</accession>
<dbReference type="Pfam" id="PF13589">
    <property type="entry name" value="HATPase_c_3"/>
    <property type="match status" value="1"/>
</dbReference>